<dbReference type="RefSeq" id="WP_184693418.1">
    <property type="nucleotide sequence ID" value="NZ_JACHJN010000007.1"/>
</dbReference>
<protein>
    <submittedName>
        <fullName evidence="1">Uncharacterized protein</fullName>
    </submittedName>
</protein>
<evidence type="ECO:0000313" key="1">
    <source>
        <dbReference type="EMBL" id="MBB5957901.1"/>
    </source>
</evidence>
<sequence length="110" mass="12088">MDDRSGHDTVWDEATSAQFLADLADEEAPRLFAVAVEYGERYDAHIAAYGMAFHDHAEVISTEGDFRASLHKPENALLYFTEGGDANARLLWLPRTLTTVATTNTTASTP</sequence>
<name>A0A841CK65_9PSEU</name>
<dbReference type="AlphaFoldDB" id="A0A841CK65"/>
<organism evidence="1 2">
    <name type="scientific">Saccharothrix tamanrassetensis</name>
    <dbReference type="NCBI Taxonomy" id="1051531"/>
    <lineage>
        <taxon>Bacteria</taxon>
        <taxon>Bacillati</taxon>
        <taxon>Actinomycetota</taxon>
        <taxon>Actinomycetes</taxon>
        <taxon>Pseudonocardiales</taxon>
        <taxon>Pseudonocardiaceae</taxon>
        <taxon>Saccharothrix</taxon>
    </lineage>
</organism>
<evidence type="ECO:0000313" key="2">
    <source>
        <dbReference type="Proteomes" id="UP000547510"/>
    </source>
</evidence>
<proteinExistence type="predicted"/>
<reference evidence="1 2" key="1">
    <citation type="submission" date="2020-08" db="EMBL/GenBank/DDBJ databases">
        <title>Genomic Encyclopedia of Type Strains, Phase III (KMG-III): the genomes of soil and plant-associated and newly described type strains.</title>
        <authorList>
            <person name="Whitman W."/>
        </authorList>
    </citation>
    <scope>NUCLEOTIDE SEQUENCE [LARGE SCALE GENOMIC DNA]</scope>
    <source>
        <strain evidence="1 2">CECT 8640</strain>
    </source>
</reference>
<accession>A0A841CK65</accession>
<dbReference type="EMBL" id="JACHJN010000007">
    <property type="protein sequence ID" value="MBB5957901.1"/>
    <property type="molecule type" value="Genomic_DNA"/>
</dbReference>
<keyword evidence="2" id="KW-1185">Reference proteome</keyword>
<dbReference type="Proteomes" id="UP000547510">
    <property type="component" value="Unassembled WGS sequence"/>
</dbReference>
<gene>
    <name evidence="1" type="ORF">FHS29_004509</name>
</gene>
<comment type="caution">
    <text evidence="1">The sequence shown here is derived from an EMBL/GenBank/DDBJ whole genome shotgun (WGS) entry which is preliminary data.</text>
</comment>